<dbReference type="RefSeq" id="WP_004578920.1">
    <property type="nucleotide sequence ID" value="NZ_AP028878.1"/>
</dbReference>
<dbReference type="OrthoDB" id="6197507at2"/>
<name>N6X0P4_9GAMM</name>
<proteinExistence type="predicted"/>
<reference evidence="1 2" key="1">
    <citation type="journal article" date="2013" name="Genome Announc.">
        <title>Genome Sequence of the Polycyclic Aromatic Hydrocarbon-Degrading Bacterium Strain Marinobacter nanhaiticus D15-8WT.</title>
        <authorList>
            <person name="Cui Z."/>
            <person name="Gao W."/>
            <person name="Li Q."/>
            <person name="Xu G."/>
            <person name="Zheng L."/>
        </authorList>
    </citation>
    <scope>NUCLEOTIDE SEQUENCE [LARGE SCALE GENOMIC DNA]</scope>
    <source>
        <strain evidence="1 2">D15-8W</strain>
    </source>
</reference>
<dbReference type="eggNOG" id="ENOG502ZK8D">
    <property type="taxonomic scope" value="Bacteria"/>
</dbReference>
<evidence type="ECO:0000313" key="2">
    <source>
        <dbReference type="Proteomes" id="UP000013165"/>
    </source>
</evidence>
<sequence length="92" mass="10904">MDRFIFNSGSIFHLHQLETYFRHRGGRHFHLADADELLELLRVTSHSRDRIIQRYFRQFWRQLDADLVAALRKDGVADPEPYRGASDFKVSS</sequence>
<dbReference type="HOGENOM" id="CLU_2537857_0_0_6"/>
<keyword evidence="2" id="KW-1185">Reference proteome</keyword>
<accession>N6X0P4</accession>
<dbReference type="Proteomes" id="UP000013165">
    <property type="component" value="Unassembled WGS sequence"/>
</dbReference>
<dbReference type="PATRIC" id="fig|626887.3.peg.927"/>
<dbReference type="EMBL" id="APLQ01000011">
    <property type="protein sequence ID" value="ENO14623.1"/>
    <property type="molecule type" value="Genomic_DNA"/>
</dbReference>
<dbReference type="AlphaFoldDB" id="N6X0P4"/>
<gene>
    <name evidence="1" type="ORF">J057_04711</name>
</gene>
<comment type="caution">
    <text evidence="1">The sequence shown here is derived from an EMBL/GenBank/DDBJ whole genome shotgun (WGS) entry which is preliminary data.</text>
</comment>
<protein>
    <submittedName>
        <fullName evidence="1">Uncharacterized protein</fullName>
    </submittedName>
</protein>
<organism evidence="1 2">
    <name type="scientific">Marinobacter nanhaiticus D15-8W</name>
    <dbReference type="NCBI Taxonomy" id="626887"/>
    <lineage>
        <taxon>Bacteria</taxon>
        <taxon>Pseudomonadati</taxon>
        <taxon>Pseudomonadota</taxon>
        <taxon>Gammaproteobacteria</taxon>
        <taxon>Pseudomonadales</taxon>
        <taxon>Marinobacteraceae</taxon>
        <taxon>Marinobacter</taxon>
    </lineage>
</organism>
<evidence type="ECO:0000313" key="1">
    <source>
        <dbReference type="EMBL" id="ENO14623.1"/>
    </source>
</evidence>